<dbReference type="SUPFAM" id="SSF110296">
    <property type="entry name" value="Oligoxyloglucan reducing end-specific cellobiohydrolase"/>
    <property type="match status" value="1"/>
</dbReference>
<dbReference type="InterPro" id="IPR028203">
    <property type="entry name" value="PSII_CF48-like_dom"/>
</dbReference>
<dbReference type="Pfam" id="PF14870">
    <property type="entry name" value="PSII_BNR"/>
    <property type="match status" value="1"/>
</dbReference>
<dbReference type="PANTHER" id="PTHR47199">
    <property type="entry name" value="PHOTOSYSTEM II STABILITY/ASSEMBLY FACTOR HCF136, CHLOROPLASTIC"/>
    <property type="match status" value="1"/>
</dbReference>
<keyword evidence="2" id="KW-0604">Photosystem II</keyword>
<proteinExistence type="predicted"/>
<dbReference type="RefSeq" id="WP_369328052.1">
    <property type="nucleotide sequence ID" value="NZ_JAULBC010000001.1"/>
</dbReference>
<evidence type="ECO:0000256" key="1">
    <source>
        <dbReference type="ARBA" id="ARBA00022531"/>
    </source>
</evidence>
<comment type="caution">
    <text evidence="4">The sequence shown here is derived from an EMBL/GenBank/DDBJ whole genome shotgun (WGS) entry which is preliminary data.</text>
</comment>
<dbReference type="InterPro" id="IPR015943">
    <property type="entry name" value="WD40/YVTN_repeat-like_dom_sf"/>
</dbReference>
<feature type="domain" description="Photosynthesis system II assembly factor Ycf48/Hcf136-like" evidence="3">
    <location>
        <begin position="36"/>
        <end position="162"/>
    </location>
</feature>
<evidence type="ECO:0000256" key="2">
    <source>
        <dbReference type="ARBA" id="ARBA00023276"/>
    </source>
</evidence>
<name>A0ABV3ZC39_9BACT</name>
<dbReference type="EMBL" id="JAULBC010000001">
    <property type="protein sequence ID" value="MEX6686656.1"/>
    <property type="molecule type" value="Genomic_DNA"/>
</dbReference>
<organism evidence="4 5">
    <name type="scientific">Danxiaibacter flavus</name>
    <dbReference type="NCBI Taxonomy" id="3049108"/>
    <lineage>
        <taxon>Bacteria</taxon>
        <taxon>Pseudomonadati</taxon>
        <taxon>Bacteroidota</taxon>
        <taxon>Chitinophagia</taxon>
        <taxon>Chitinophagales</taxon>
        <taxon>Chitinophagaceae</taxon>
        <taxon>Danxiaibacter</taxon>
    </lineage>
</organism>
<gene>
    <name evidence="4" type="ORF">QTN47_04080</name>
</gene>
<protein>
    <submittedName>
        <fullName evidence="4">Oxidoreductase</fullName>
    </submittedName>
</protein>
<dbReference type="Proteomes" id="UP001560573">
    <property type="component" value="Unassembled WGS sequence"/>
</dbReference>
<keyword evidence="5" id="KW-1185">Reference proteome</keyword>
<evidence type="ECO:0000313" key="4">
    <source>
        <dbReference type="EMBL" id="MEX6686656.1"/>
    </source>
</evidence>
<sequence length="335" mass="36447">MKLPKILLIVFIFLGFTAVAQHVEVLSTGSRASLRGVSPIDDNVVWASGSNGNVGRSTDGGRTWEWKTVKGFETRDFRDIEAFDANTAIIIAIAEPAAILKTTDAGKTWKTVFLDSTKGMFLDAMDFYDNNTGVVVGDPIDGKLFIAFTDNNGDTWQAASMEKRPKVDEGEACFASSGGNIKLMRGKNFLAVTGGKNSRLFYNTTPYNLPLMKGKESTGANALAVFNNSISIVGGDFNQRDRHDSCYVFFDEFRKAGSLRFATFPKTPFNYHSGVTFISSAQIIACGLNGVDISGDNGITWKNISTESFHAVRKAKNSDAVFFVGGNTKIGRMVK</sequence>
<accession>A0ABV3ZC39</accession>
<keyword evidence="1" id="KW-0602">Photosynthesis</keyword>
<dbReference type="PANTHER" id="PTHR47199:SF2">
    <property type="entry name" value="PHOTOSYSTEM II STABILITY_ASSEMBLY FACTOR HCF136, CHLOROPLASTIC"/>
    <property type="match status" value="1"/>
</dbReference>
<dbReference type="Gene3D" id="2.130.10.10">
    <property type="entry name" value="YVTN repeat-like/Quinoprotein amine dehydrogenase"/>
    <property type="match status" value="1"/>
</dbReference>
<reference evidence="4 5" key="1">
    <citation type="submission" date="2023-07" db="EMBL/GenBank/DDBJ databases">
        <authorList>
            <person name="Lian W.-H."/>
        </authorList>
    </citation>
    <scope>NUCLEOTIDE SEQUENCE [LARGE SCALE GENOMIC DNA]</scope>
    <source>
        <strain evidence="4 5">SYSU DXS3180</strain>
    </source>
</reference>
<evidence type="ECO:0000313" key="5">
    <source>
        <dbReference type="Proteomes" id="UP001560573"/>
    </source>
</evidence>
<evidence type="ECO:0000259" key="3">
    <source>
        <dbReference type="Pfam" id="PF14870"/>
    </source>
</evidence>